<dbReference type="InterPro" id="IPR039425">
    <property type="entry name" value="RNA_pol_sigma-70-like"/>
</dbReference>
<dbReference type="InterPro" id="IPR014284">
    <property type="entry name" value="RNA_pol_sigma-70_dom"/>
</dbReference>
<evidence type="ECO:0000256" key="4">
    <source>
        <dbReference type="ARBA" id="ARBA00023163"/>
    </source>
</evidence>
<evidence type="ECO:0000256" key="2">
    <source>
        <dbReference type="ARBA" id="ARBA00023015"/>
    </source>
</evidence>
<evidence type="ECO:0000313" key="6">
    <source>
        <dbReference type="EMBL" id="GAA0764495.1"/>
    </source>
</evidence>
<evidence type="ECO:0000313" key="7">
    <source>
        <dbReference type="Proteomes" id="UP001500279"/>
    </source>
</evidence>
<keyword evidence="4" id="KW-0804">Transcription</keyword>
<dbReference type="NCBIfam" id="TIGR02999">
    <property type="entry name" value="Sig-70_X6"/>
    <property type="match status" value="1"/>
</dbReference>
<dbReference type="InterPro" id="IPR013325">
    <property type="entry name" value="RNA_pol_sigma_r2"/>
</dbReference>
<dbReference type="Pfam" id="PF07638">
    <property type="entry name" value="Sigma70_ECF"/>
    <property type="match status" value="1"/>
</dbReference>
<dbReference type="InterPro" id="IPR036388">
    <property type="entry name" value="WH-like_DNA-bd_sf"/>
</dbReference>
<dbReference type="InterPro" id="IPR053812">
    <property type="entry name" value="HTH_Sigma70_ECF-like"/>
</dbReference>
<dbReference type="NCBIfam" id="TIGR02937">
    <property type="entry name" value="sigma70-ECF"/>
    <property type="match status" value="1"/>
</dbReference>
<dbReference type="Gene3D" id="1.10.1740.10">
    <property type="match status" value="1"/>
</dbReference>
<protein>
    <submittedName>
        <fullName evidence="6">Sigma-70 family RNA polymerase sigma factor</fullName>
    </submittedName>
</protein>
<proteinExistence type="inferred from homology"/>
<evidence type="ECO:0000259" key="5">
    <source>
        <dbReference type="Pfam" id="PF07638"/>
    </source>
</evidence>
<dbReference type="SUPFAM" id="SSF88659">
    <property type="entry name" value="Sigma3 and sigma4 domains of RNA polymerase sigma factors"/>
    <property type="match status" value="1"/>
</dbReference>
<keyword evidence="2" id="KW-0805">Transcription regulation</keyword>
<dbReference type="PANTHER" id="PTHR43133:SF39">
    <property type="entry name" value="SIMILAR TO RNA POLYMERASE SIGMA-E FACTOR"/>
    <property type="match status" value="1"/>
</dbReference>
<feature type="domain" description="RNA polymerase sigma-70 ECF-like HTH" evidence="5">
    <location>
        <begin position="1"/>
        <end position="182"/>
    </location>
</feature>
<dbReference type="Proteomes" id="UP001500279">
    <property type="component" value="Unassembled WGS sequence"/>
</dbReference>
<dbReference type="RefSeq" id="WP_231011087.1">
    <property type="nucleotide sequence ID" value="NZ_BAAAEW010000042.1"/>
</dbReference>
<evidence type="ECO:0000256" key="1">
    <source>
        <dbReference type="ARBA" id="ARBA00010641"/>
    </source>
</evidence>
<comment type="similarity">
    <text evidence="1">Belongs to the sigma-70 factor family. ECF subfamily.</text>
</comment>
<evidence type="ECO:0000256" key="3">
    <source>
        <dbReference type="ARBA" id="ARBA00023082"/>
    </source>
</evidence>
<dbReference type="EMBL" id="BAAAEW010000042">
    <property type="protein sequence ID" value="GAA0764495.1"/>
    <property type="molecule type" value="Genomic_DNA"/>
</dbReference>
<dbReference type="Gene3D" id="1.10.10.10">
    <property type="entry name" value="Winged helix-like DNA-binding domain superfamily/Winged helix DNA-binding domain"/>
    <property type="match status" value="1"/>
</dbReference>
<reference evidence="6 7" key="1">
    <citation type="journal article" date="2019" name="Int. J. Syst. Evol. Microbiol.">
        <title>The Global Catalogue of Microorganisms (GCM) 10K type strain sequencing project: providing services to taxonomists for standard genome sequencing and annotation.</title>
        <authorList>
            <consortium name="The Broad Institute Genomics Platform"/>
            <consortium name="The Broad Institute Genome Sequencing Center for Infectious Disease"/>
            <person name="Wu L."/>
            <person name="Ma J."/>
        </authorList>
    </citation>
    <scope>NUCLEOTIDE SEQUENCE [LARGE SCALE GENOMIC DNA]</scope>
    <source>
        <strain evidence="6 7">JCM 15503</strain>
    </source>
</reference>
<organism evidence="6 7">
    <name type="scientific">Ideonella azotifigens</name>
    <dbReference type="NCBI Taxonomy" id="513160"/>
    <lineage>
        <taxon>Bacteria</taxon>
        <taxon>Pseudomonadati</taxon>
        <taxon>Pseudomonadota</taxon>
        <taxon>Betaproteobacteria</taxon>
        <taxon>Burkholderiales</taxon>
        <taxon>Sphaerotilaceae</taxon>
        <taxon>Ideonella</taxon>
    </lineage>
</organism>
<sequence>MGEVTLLIGRAREGDRAAIDRIFELLYPELRQIAHRRLSRGARDGLIETTALVNECYMKFVQRDRLAPSDRAHFLGYAAAVMRSIIVDAARAAQSDRRGGDVQQVTLNSELLGSIADPADEILEVHAALQDLDAVDARLARVVEMRYFGGMEDAEIAEALGLSRRTVSRDWDKARLLLAHALRG</sequence>
<dbReference type="InterPro" id="IPR013324">
    <property type="entry name" value="RNA_pol_sigma_r3/r4-like"/>
</dbReference>
<accession>A0ABN1KEJ1</accession>
<gene>
    <name evidence="6" type="ORF">GCM10009107_50680</name>
</gene>
<dbReference type="SUPFAM" id="SSF88946">
    <property type="entry name" value="Sigma2 domain of RNA polymerase sigma factors"/>
    <property type="match status" value="1"/>
</dbReference>
<keyword evidence="7" id="KW-1185">Reference proteome</keyword>
<dbReference type="PANTHER" id="PTHR43133">
    <property type="entry name" value="RNA POLYMERASE ECF-TYPE SIGMA FACTO"/>
    <property type="match status" value="1"/>
</dbReference>
<keyword evidence="3" id="KW-0731">Sigma factor</keyword>
<dbReference type="InterPro" id="IPR011517">
    <property type="entry name" value="RNA_pol_sigma70_ECF-like"/>
</dbReference>
<name>A0ABN1KEJ1_9BURK</name>
<comment type="caution">
    <text evidence="6">The sequence shown here is derived from an EMBL/GenBank/DDBJ whole genome shotgun (WGS) entry which is preliminary data.</text>
</comment>